<gene>
    <name evidence="1" type="ordered locus">RBRH_02969</name>
</gene>
<reference evidence="1 2" key="1">
    <citation type="journal article" date="2011" name="J. Bacteriol.">
        <title>Complete genome sequence of Burkholderia rhizoxinica, an endosymbiont of Rhizopus microsporus.</title>
        <authorList>
            <person name="Lackner G."/>
            <person name="Moebius N."/>
            <person name="Partida-Martinez L."/>
            <person name="Hertweck C."/>
        </authorList>
    </citation>
    <scope>NUCLEOTIDE SEQUENCE [LARGE SCALE GENOMIC DNA]</scope>
    <source>
        <strain evidence="2">DSM 19002 / CIP 109453 / HKI 454</strain>
    </source>
</reference>
<accession>E5AQ67</accession>
<name>E5AQ67_MYCRK</name>
<dbReference type="EMBL" id="FR687359">
    <property type="protein sequence ID" value="CBW74749.1"/>
    <property type="molecule type" value="Genomic_DNA"/>
</dbReference>
<evidence type="ECO:0000313" key="1">
    <source>
        <dbReference type="EMBL" id="CBW74749.1"/>
    </source>
</evidence>
<evidence type="ECO:0008006" key="3">
    <source>
        <dbReference type="Google" id="ProtNLM"/>
    </source>
</evidence>
<dbReference type="Proteomes" id="UP000007437">
    <property type="component" value="Chromosome"/>
</dbReference>
<sequence length="624" mass="70241">MPSVLCKGCRESVHLSGFVARHVSGFGCRMKPPVSQAAPSCLYWQRLSRHFVRTLRARRGQRQLRDVRAAQITESSRVHTGSLRQTARAGASLSGSIALYRRKTPYLMGYKRVTKFAADHSVFSAILRLRKPKLLTISNLLGLPSRRDSSKTVSKFPEQFAIPHLAYLPMEFDPNVAFGSTQVALYAMENQASRPAAATPPRSACLVAPARASVQHLPVAGPSTRGALNSLVESRSTSYRELPPEILQLVANYTPFDDIGSLSGVDKGTYHALQEWRLSWLCRQRAEHVAALDLPSVQQLLTQLEDIRAKPMLRIQPLQALWRRAMKDLPDAQHPAAFQQVFEAAGRVPKYGLPLQKDMIVSICDFPYWQQPNLYQIAYADAERRSLEQGSTWTALLSLRRHCSFSPKPVSDFLARLPTLNVEDQFDLLMELTEQISDFRSRKTIVEFYEALFQGVQRLPESYRGAPIGALAKNMRLLPTTKRSVHYANLWRLTLSLPDHQLGSALEYLPSALATLPLAQHTHELSLLEPVIQRVLPEQRAQAAFGLLYGTPHLKQGWQRALHLLDNGSEADALHMFSKLESLSMRAQLPEQQWEEIKTEVRAFVERNRFSQETRAALLAYIAG</sequence>
<dbReference type="HOGENOM" id="CLU_030001_0_0_4"/>
<organism evidence="1 2">
    <name type="scientific">Mycetohabitans rhizoxinica (strain DSM 19002 / CIP 109453 / HKI 454)</name>
    <name type="common">Paraburkholderia rhizoxinica</name>
    <dbReference type="NCBI Taxonomy" id="882378"/>
    <lineage>
        <taxon>Bacteria</taxon>
        <taxon>Pseudomonadati</taxon>
        <taxon>Pseudomonadota</taxon>
        <taxon>Betaproteobacteria</taxon>
        <taxon>Burkholderiales</taxon>
        <taxon>Burkholderiaceae</taxon>
        <taxon>Mycetohabitans</taxon>
    </lineage>
</organism>
<evidence type="ECO:0000313" key="2">
    <source>
        <dbReference type="Proteomes" id="UP000007437"/>
    </source>
</evidence>
<proteinExistence type="predicted"/>
<protein>
    <recommendedName>
        <fullName evidence="3">F-box domain-containing protein</fullName>
    </recommendedName>
</protein>
<dbReference type="AlphaFoldDB" id="E5AQ67"/>
<dbReference type="KEGG" id="brh:RBRH_02969"/>